<feature type="transmembrane region" description="Helical" evidence="1">
    <location>
        <begin position="61"/>
        <end position="79"/>
    </location>
</feature>
<gene>
    <name evidence="2" type="ORF">J2Z60_001964</name>
</gene>
<reference evidence="2 3" key="1">
    <citation type="submission" date="2021-03" db="EMBL/GenBank/DDBJ databases">
        <title>Genomic Encyclopedia of Type Strains, Phase IV (KMG-IV): sequencing the most valuable type-strain genomes for metagenomic binning, comparative biology and taxonomic classification.</title>
        <authorList>
            <person name="Goeker M."/>
        </authorList>
    </citation>
    <scope>NUCLEOTIDE SEQUENCE [LARGE SCALE GENOMIC DNA]</scope>
    <source>
        <strain evidence="2 3">DSM 101872</strain>
    </source>
</reference>
<protein>
    <submittedName>
        <fullName evidence="2">Uncharacterized protein</fullName>
    </submittedName>
</protein>
<accession>A0ABS4MGG9</accession>
<keyword evidence="3" id="KW-1185">Reference proteome</keyword>
<comment type="caution">
    <text evidence="2">The sequence shown here is derived from an EMBL/GenBank/DDBJ whole genome shotgun (WGS) entry which is preliminary data.</text>
</comment>
<keyword evidence="1" id="KW-0812">Transmembrane</keyword>
<evidence type="ECO:0000256" key="1">
    <source>
        <dbReference type="SAM" id="Phobius"/>
    </source>
</evidence>
<organism evidence="2 3">
    <name type="scientific">Lactobacillus colini</name>
    <dbReference type="NCBI Taxonomy" id="1819254"/>
    <lineage>
        <taxon>Bacteria</taxon>
        <taxon>Bacillati</taxon>
        <taxon>Bacillota</taxon>
        <taxon>Bacilli</taxon>
        <taxon>Lactobacillales</taxon>
        <taxon>Lactobacillaceae</taxon>
        <taxon>Lactobacillus</taxon>
    </lineage>
</organism>
<proteinExistence type="predicted"/>
<evidence type="ECO:0000313" key="3">
    <source>
        <dbReference type="Proteomes" id="UP001519292"/>
    </source>
</evidence>
<evidence type="ECO:0000313" key="2">
    <source>
        <dbReference type="EMBL" id="MBP2058773.1"/>
    </source>
</evidence>
<feature type="transmembrane region" description="Helical" evidence="1">
    <location>
        <begin position="6"/>
        <end position="24"/>
    </location>
</feature>
<name>A0ABS4MGG9_9LACO</name>
<dbReference type="Proteomes" id="UP001519292">
    <property type="component" value="Unassembled WGS sequence"/>
</dbReference>
<keyword evidence="1" id="KW-0472">Membrane</keyword>
<dbReference type="EMBL" id="JAGGLU010000014">
    <property type="protein sequence ID" value="MBP2058773.1"/>
    <property type="molecule type" value="Genomic_DNA"/>
</dbReference>
<keyword evidence="1" id="KW-1133">Transmembrane helix</keyword>
<sequence length="80" mass="9564">MKLKDMVEFFIYGIVTTLISYYLLKNTQYSNRWINIIPMYIGTYGTIKIVESKKIKRFTKILYLFLLFIVVLGLIFLIIK</sequence>